<protein>
    <recommendedName>
        <fullName evidence="2">BTB domain-containing protein</fullName>
    </recommendedName>
</protein>
<dbReference type="InterPro" id="IPR011333">
    <property type="entry name" value="SKP1/BTB/POZ_sf"/>
</dbReference>
<dbReference type="Pfam" id="PF00651">
    <property type="entry name" value="BTB"/>
    <property type="match status" value="1"/>
</dbReference>
<gene>
    <name evidence="3" type="ORF">MGAL_10B076503</name>
</gene>
<feature type="region of interest" description="Disordered" evidence="1">
    <location>
        <begin position="1"/>
        <end position="37"/>
    </location>
</feature>
<organism evidence="3 4">
    <name type="scientific">Mytilus galloprovincialis</name>
    <name type="common">Mediterranean mussel</name>
    <dbReference type="NCBI Taxonomy" id="29158"/>
    <lineage>
        <taxon>Eukaryota</taxon>
        <taxon>Metazoa</taxon>
        <taxon>Spiralia</taxon>
        <taxon>Lophotrochozoa</taxon>
        <taxon>Mollusca</taxon>
        <taxon>Bivalvia</taxon>
        <taxon>Autobranchia</taxon>
        <taxon>Pteriomorphia</taxon>
        <taxon>Mytilida</taxon>
        <taxon>Mytiloidea</taxon>
        <taxon>Mytilidae</taxon>
        <taxon>Mytilinae</taxon>
        <taxon>Mytilus</taxon>
    </lineage>
</organism>
<comment type="caution">
    <text evidence="3">The sequence shown here is derived from an EMBL/GenBank/DDBJ whole genome shotgun (WGS) entry which is preliminary data.</text>
</comment>
<dbReference type="PANTHER" id="PTHR22744:SF17">
    <property type="entry name" value="BTB DOMAIN-CONTAINING PROTEIN"/>
    <property type="match status" value="1"/>
</dbReference>
<accession>A0A8B6DFC2</accession>
<dbReference type="EMBL" id="UYJE01003455">
    <property type="protein sequence ID" value="VDI19406.1"/>
    <property type="molecule type" value="Genomic_DNA"/>
</dbReference>
<reference evidence="3" key="1">
    <citation type="submission" date="2018-11" db="EMBL/GenBank/DDBJ databases">
        <authorList>
            <person name="Alioto T."/>
            <person name="Alioto T."/>
        </authorList>
    </citation>
    <scope>NUCLEOTIDE SEQUENCE</scope>
</reference>
<evidence type="ECO:0000313" key="4">
    <source>
        <dbReference type="Proteomes" id="UP000596742"/>
    </source>
</evidence>
<dbReference type="OrthoDB" id="6161449at2759"/>
<dbReference type="PANTHER" id="PTHR22744">
    <property type="entry name" value="HELIX LOOP HELIX PROTEIN 21-RELATED"/>
    <property type="match status" value="1"/>
</dbReference>
<dbReference type="SUPFAM" id="SSF54695">
    <property type="entry name" value="POZ domain"/>
    <property type="match status" value="1"/>
</dbReference>
<dbReference type="AlphaFoldDB" id="A0A8B6DFC2"/>
<dbReference type="Gene3D" id="3.30.710.10">
    <property type="entry name" value="Potassium Channel Kv1.1, Chain A"/>
    <property type="match status" value="1"/>
</dbReference>
<proteinExistence type="predicted"/>
<dbReference type="Proteomes" id="UP000596742">
    <property type="component" value="Unassembled WGS sequence"/>
</dbReference>
<dbReference type="SMART" id="SM00225">
    <property type="entry name" value="BTB"/>
    <property type="match status" value="1"/>
</dbReference>
<name>A0A8B6DFC2_MYTGA</name>
<evidence type="ECO:0000313" key="3">
    <source>
        <dbReference type="EMBL" id="VDI19406.1"/>
    </source>
</evidence>
<dbReference type="InterPro" id="IPR000210">
    <property type="entry name" value="BTB/POZ_dom"/>
</dbReference>
<keyword evidence="4" id="KW-1185">Reference proteome</keyword>
<sequence>MQQSRNKPKNYPIDSEERVNDDTSCEDEDDSDEDFEEIKIDDGSLASPFNEPNIVLVFDKRKLFLQKEHLIAVSPVFETMFSSKFLEGSMIEIPLPDKKHSHFVHFLRYLSPGFEDVLTEATVHHMLPLAEEYQTNDLKERIEKFLIKDVLSKSDLITSLQIIIKFLKRKSTN</sequence>
<dbReference type="PROSITE" id="PS50097">
    <property type="entry name" value="BTB"/>
    <property type="match status" value="1"/>
</dbReference>
<evidence type="ECO:0000259" key="2">
    <source>
        <dbReference type="PROSITE" id="PS50097"/>
    </source>
</evidence>
<feature type="compositionally biased region" description="Acidic residues" evidence="1">
    <location>
        <begin position="23"/>
        <end position="36"/>
    </location>
</feature>
<feature type="domain" description="BTB" evidence="2">
    <location>
        <begin position="52"/>
        <end position="113"/>
    </location>
</feature>
<evidence type="ECO:0000256" key="1">
    <source>
        <dbReference type="SAM" id="MobiDB-lite"/>
    </source>
</evidence>